<gene>
    <name evidence="6" type="ORF">A9W98_14885</name>
</gene>
<dbReference type="PRINTS" id="PR00455">
    <property type="entry name" value="HTHTETR"/>
</dbReference>
<dbReference type="Pfam" id="PF00440">
    <property type="entry name" value="TetR_N"/>
    <property type="match status" value="1"/>
</dbReference>
<evidence type="ECO:0000259" key="5">
    <source>
        <dbReference type="PROSITE" id="PS50977"/>
    </source>
</evidence>
<dbReference type="SUPFAM" id="SSF48498">
    <property type="entry name" value="Tetracyclin repressor-like, C-terminal domain"/>
    <property type="match status" value="1"/>
</dbReference>
<dbReference type="SUPFAM" id="SSF46689">
    <property type="entry name" value="Homeodomain-like"/>
    <property type="match status" value="1"/>
</dbReference>
<keyword evidence="3" id="KW-0804">Transcription</keyword>
<evidence type="ECO:0000256" key="3">
    <source>
        <dbReference type="ARBA" id="ARBA00023163"/>
    </source>
</evidence>
<dbReference type="InterPro" id="IPR009057">
    <property type="entry name" value="Homeodomain-like_sf"/>
</dbReference>
<comment type="caution">
    <text evidence="6">The sequence shown here is derived from an EMBL/GenBank/DDBJ whole genome shotgun (WGS) entry which is preliminary data.</text>
</comment>
<dbReference type="OrthoDB" id="3237195at2"/>
<organism evidence="6 7">
    <name type="scientific">Mycobacterium gordonae</name>
    <dbReference type="NCBI Taxonomy" id="1778"/>
    <lineage>
        <taxon>Bacteria</taxon>
        <taxon>Bacillati</taxon>
        <taxon>Actinomycetota</taxon>
        <taxon>Actinomycetes</taxon>
        <taxon>Mycobacteriales</taxon>
        <taxon>Mycobacteriaceae</taxon>
        <taxon>Mycobacterium</taxon>
    </lineage>
</organism>
<accession>A0A1A6BJ99</accession>
<dbReference type="Proteomes" id="UP000093757">
    <property type="component" value="Unassembled WGS sequence"/>
</dbReference>
<protein>
    <submittedName>
        <fullName evidence="6">TetR family transcriptional regulator</fullName>
    </submittedName>
</protein>
<dbReference type="AlphaFoldDB" id="A0A1A6BJ99"/>
<evidence type="ECO:0000256" key="2">
    <source>
        <dbReference type="ARBA" id="ARBA00023125"/>
    </source>
</evidence>
<reference evidence="6 7" key="1">
    <citation type="submission" date="2016-06" db="EMBL/GenBank/DDBJ databases">
        <authorList>
            <person name="Kjaerup R.B."/>
            <person name="Dalgaard T.S."/>
            <person name="Juul-Madsen H.R."/>
        </authorList>
    </citation>
    <scope>NUCLEOTIDE SEQUENCE [LARGE SCALE GENOMIC DNA]</scope>
    <source>
        <strain evidence="6 7">1245752.6</strain>
    </source>
</reference>
<keyword evidence="2 4" id="KW-0238">DNA-binding</keyword>
<dbReference type="InterPro" id="IPR036271">
    <property type="entry name" value="Tet_transcr_reg_TetR-rel_C_sf"/>
</dbReference>
<keyword evidence="1" id="KW-0805">Transcription regulation</keyword>
<evidence type="ECO:0000256" key="1">
    <source>
        <dbReference type="ARBA" id="ARBA00023015"/>
    </source>
</evidence>
<dbReference type="RefSeq" id="WP_065133379.1">
    <property type="nucleotide sequence ID" value="NZ_JANFXG010000001.1"/>
</dbReference>
<proteinExistence type="predicted"/>
<evidence type="ECO:0000313" key="6">
    <source>
        <dbReference type="EMBL" id="OBS02427.1"/>
    </source>
</evidence>
<dbReference type="EMBL" id="MAEM01000187">
    <property type="protein sequence ID" value="OBS02427.1"/>
    <property type="molecule type" value="Genomic_DNA"/>
</dbReference>
<feature type="DNA-binding region" description="H-T-H motif" evidence="4">
    <location>
        <begin position="34"/>
        <end position="53"/>
    </location>
</feature>
<sequence length="225" mass="24779">MSTESADGRADSTRQQILRAAAHQFARRAYHDVGLDDILAEAELTKGAMYFHFRSKHALAVAIIEQHTSGGRAAVEDLLSRQLSGLETLIDFCYLIAVQDISRDVARAALHLIESVGRTEGLQAALLGGWVDALASVAERAISEGDVAERWEPRDIGRLIVSMYLGLRQTSDLDDPRGFLLDLERNWVLILAAVLPPDRADYFAQFLRRRTALAIKAVPTPVSTT</sequence>
<evidence type="ECO:0000313" key="7">
    <source>
        <dbReference type="Proteomes" id="UP000093757"/>
    </source>
</evidence>
<name>A0A1A6BJ99_MYCGO</name>
<dbReference type="Gene3D" id="1.10.357.10">
    <property type="entry name" value="Tetracycline Repressor, domain 2"/>
    <property type="match status" value="1"/>
</dbReference>
<dbReference type="InterPro" id="IPR001647">
    <property type="entry name" value="HTH_TetR"/>
</dbReference>
<dbReference type="PROSITE" id="PS50977">
    <property type="entry name" value="HTH_TETR_2"/>
    <property type="match status" value="1"/>
</dbReference>
<dbReference type="PANTHER" id="PTHR47506">
    <property type="entry name" value="TRANSCRIPTIONAL REGULATORY PROTEIN"/>
    <property type="match status" value="1"/>
</dbReference>
<feature type="domain" description="HTH tetR-type" evidence="5">
    <location>
        <begin position="11"/>
        <end position="71"/>
    </location>
</feature>
<dbReference type="GO" id="GO:0003677">
    <property type="term" value="F:DNA binding"/>
    <property type="evidence" value="ECO:0007669"/>
    <property type="project" value="UniProtKB-UniRule"/>
</dbReference>
<dbReference type="PANTHER" id="PTHR47506:SF6">
    <property type="entry name" value="HTH-TYPE TRANSCRIPTIONAL REPRESSOR NEMR"/>
    <property type="match status" value="1"/>
</dbReference>
<evidence type="ECO:0000256" key="4">
    <source>
        <dbReference type="PROSITE-ProRule" id="PRU00335"/>
    </source>
</evidence>